<dbReference type="PANTHER" id="PTHR30575">
    <property type="entry name" value="PEPTIDASE M20"/>
    <property type="match status" value="1"/>
</dbReference>
<dbReference type="InterPro" id="IPR036264">
    <property type="entry name" value="Bact_exopeptidase_dim_dom"/>
</dbReference>
<evidence type="ECO:0000256" key="1">
    <source>
        <dbReference type="PIRNR" id="PIRNR037226"/>
    </source>
</evidence>
<dbReference type="InterPro" id="IPR052030">
    <property type="entry name" value="Peptidase_M20/M20A_hydrolases"/>
</dbReference>
<dbReference type="InterPro" id="IPR002933">
    <property type="entry name" value="Peptidase_M20"/>
</dbReference>
<organism evidence="3 4">
    <name type="scientific">Nesterenkonia sedimenti</name>
    <dbReference type="NCBI Taxonomy" id="1463632"/>
    <lineage>
        <taxon>Bacteria</taxon>
        <taxon>Bacillati</taxon>
        <taxon>Actinomycetota</taxon>
        <taxon>Actinomycetes</taxon>
        <taxon>Micrococcales</taxon>
        <taxon>Micrococcaceae</taxon>
        <taxon>Nesterenkonia</taxon>
    </lineage>
</organism>
<dbReference type="InterPro" id="IPR017439">
    <property type="entry name" value="Amidohydrolase"/>
</dbReference>
<dbReference type="SUPFAM" id="SSF53187">
    <property type="entry name" value="Zn-dependent exopeptidases"/>
    <property type="match status" value="1"/>
</dbReference>
<comment type="similarity">
    <text evidence="1">Belongs to the peptidase M20A family.</text>
</comment>
<comment type="caution">
    <text evidence="3">The sequence shown here is derived from an EMBL/GenBank/DDBJ whole genome shotgun (WGS) entry which is preliminary data.</text>
</comment>
<dbReference type="GO" id="GO:0071713">
    <property type="term" value="F:para-aminobenzoyl-glutamate hydrolase activity"/>
    <property type="evidence" value="ECO:0007669"/>
    <property type="project" value="TreeGrafter"/>
</dbReference>
<dbReference type="Gene3D" id="3.40.630.10">
    <property type="entry name" value="Zn peptidases"/>
    <property type="match status" value="1"/>
</dbReference>
<dbReference type="Proteomes" id="UP000523139">
    <property type="component" value="Unassembled WGS sequence"/>
</dbReference>
<dbReference type="GO" id="GO:0005737">
    <property type="term" value="C:cytoplasm"/>
    <property type="evidence" value="ECO:0007669"/>
    <property type="project" value="TreeGrafter"/>
</dbReference>
<accession>A0A7X8TIX4</accession>
<dbReference type="RefSeq" id="WP_168887083.1">
    <property type="nucleotide sequence ID" value="NZ_JABAHY010000004.1"/>
</dbReference>
<dbReference type="GO" id="GO:0016805">
    <property type="term" value="F:dipeptidase activity"/>
    <property type="evidence" value="ECO:0007669"/>
    <property type="project" value="InterPro"/>
</dbReference>
<evidence type="ECO:0000313" key="4">
    <source>
        <dbReference type="Proteomes" id="UP000523139"/>
    </source>
</evidence>
<feature type="domain" description="Peptidase M20 dimerisation" evidence="2">
    <location>
        <begin position="168"/>
        <end position="266"/>
    </location>
</feature>
<evidence type="ECO:0000313" key="3">
    <source>
        <dbReference type="EMBL" id="NLS09588.1"/>
    </source>
</evidence>
<dbReference type="PANTHER" id="PTHR30575:SF0">
    <property type="entry name" value="XAA-ARG DIPEPTIDASE"/>
    <property type="match status" value="1"/>
</dbReference>
<evidence type="ECO:0000259" key="2">
    <source>
        <dbReference type="Pfam" id="PF07687"/>
    </source>
</evidence>
<dbReference type="Pfam" id="PF01546">
    <property type="entry name" value="Peptidase_M20"/>
    <property type="match status" value="1"/>
</dbReference>
<dbReference type="Pfam" id="PF07687">
    <property type="entry name" value="M20_dimer"/>
    <property type="match status" value="1"/>
</dbReference>
<dbReference type="SUPFAM" id="SSF55031">
    <property type="entry name" value="Bacterial exopeptidase dimerisation domain"/>
    <property type="match status" value="1"/>
</dbReference>
<dbReference type="EMBL" id="JABAHY010000004">
    <property type="protein sequence ID" value="NLS09588.1"/>
    <property type="molecule type" value="Genomic_DNA"/>
</dbReference>
<dbReference type="AlphaFoldDB" id="A0A7X8TIX4"/>
<dbReference type="PIRSF" id="PIRSF037226">
    <property type="entry name" value="Amidohydrolase_ACY1L2_prd"/>
    <property type="match status" value="1"/>
</dbReference>
<name>A0A7X8TIX4_9MICC</name>
<dbReference type="NCBIfam" id="TIGR01891">
    <property type="entry name" value="amidohydrolases"/>
    <property type="match status" value="1"/>
</dbReference>
<keyword evidence="4" id="KW-1185">Reference proteome</keyword>
<dbReference type="Gene3D" id="3.30.70.360">
    <property type="match status" value="1"/>
</dbReference>
<proteinExistence type="inferred from homology"/>
<dbReference type="InterPro" id="IPR017144">
    <property type="entry name" value="Xaa-Arg_dipeptidase"/>
</dbReference>
<dbReference type="GO" id="GO:0046657">
    <property type="term" value="P:folic acid catabolic process"/>
    <property type="evidence" value="ECO:0007669"/>
    <property type="project" value="TreeGrafter"/>
</dbReference>
<gene>
    <name evidence="3" type="ORF">HGQ17_06125</name>
</gene>
<dbReference type="InterPro" id="IPR011650">
    <property type="entry name" value="Peptidase_M20_dimer"/>
</dbReference>
<sequence length="394" mass="41374">MPEAAKTAIVDFLAETTPWTELSLKIHANPELSFQEHQAAGWITETLSAQGFEITQGLTPETPTAFKATWSSGTGGPHIVFMAEYDALPKIGHGCGHNVIAGAGAGAAAALKHALETTGTPGSVSLVGTPAEEEGGGKILLAEAGAFDEFDAALMIHPADKTMTVRGNRACVDMFIQFHGKGAHAASRPHEGINALDAVINSFVTIRQLMPYLHRSANVHGIITKGGEANNVIPDHCEANFLLRAESVEALESIRQRVENAVERSAESVGASTTIEYGLTYAELKANRKMADLFGDNLRSIDVPVAEDVTELGGSSDVGNISRVLPTIHPYIKIGDVIAHTTDFAAAAGSPAGMEAVIQGAKGLAMTGWDLISSPETLQQAEEEFAAAMAEAEA</sequence>
<protein>
    <recommendedName>
        <fullName evidence="1">Peptidase M20 domain-containing protein 2</fullName>
    </recommendedName>
</protein>
<dbReference type="CDD" id="cd03887">
    <property type="entry name" value="M20_Acy1L2"/>
    <property type="match status" value="1"/>
</dbReference>
<reference evidence="3 4" key="1">
    <citation type="submission" date="2020-04" db="EMBL/GenBank/DDBJ databases">
        <title>Nesterenkonia sp. nov., isolated from marine sediment.</title>
        <authorList>
            <person name="Zhang G."/>
        </authorList>
    </citation>
    <scope>NUCLEOTIDE SEQUENCE [LARGE SCALE GENOMIC DNA]</scope>
    <source>
        <strain evidence="3 4">MY13</strain>
    </source>
</reference>